<dbReference type="SUPFAM" id="SSF69695">
    <property type="entry name" value="SRP19"/>
    <property type="match status" value="1"/>
</dbReference>
<dbReference type="Pfam" id="PF01922">
    <property type="entry name" value="SRP19"/>
    <property type="match status" value="1"/>
</dbReference>
<keyword evidence="4" id="KW-0687">Ribonucleoprotein</keyword>
<dbReference type="Proteomes" id="UP001302126">
    <property type="component" value="Unassembled WGS sequence"/>
</dbReference>
<dbReference type="PANTHER" id="PTHR17453:SF0">
    <property type="entry name" value="SIGNAL RECOGNITION PARTICLE 19 KDA PROTEIN"/>
    <property type="match status" value="1"/>
</dbReference>
<sequence>MSHPRVEEVSDSDDDARSLSDPSEDDITDFLETDIIRTRNNAAAAAPPPPSTSSRPQPRDDFLPPLPQPQGYPSMPTTTDDSAYKNFHCLYPVYFDASRSRAEGRRVSSSLAVMNPLAAEIVHACANLHIPTVLEAGKLHPKDWANPGRVKVSLKDAPHIKNKHHLYILIAKHLKANPAHDNAPALRVVVRGAPPPPELKPGEKWPRPAVPRGWKMNELLPSYSPAMTGGGVSENFLKDMMSQMGGAGGPGLPGGGPGGMDMASLLQGMAGGLGGMGGGGGAPGPSSSSGGGKKEKKGKR</sequence>
<dbReference type="Gene3D" id="3.30.56.30">
    <property type="entry name" value="Signal recognition particle, SRP19-like subunit"/>
    <property type="match status" value="1"/>
</dbReference>
<keyword evidence="2" id="KW-0963">Cytoplasm</keyword>
<accession>A0AAN6WWH3</accession>
<evidence type="ECO:0000313" key="7">
    <source>
        <dbReference type="Proteomes" id="UP001302126"/>
    </source>
</evidence>
<evidence type="ECO:0000256" key="4">
    <source>
        <dbReference type="ARBA" id="ARBA00023274"/>
    </source>
</evidence>
<dbReference type="AlphaFoldDB" id="A0AAN6WWH3"/>
<feature type="region of interest" description="Disordered" evidence="5">
    <location>
        <begin position="270"/>
        <end position="300"/>
    </location>
</feature>
<reference evidence="6" key="1">
    <citation type="journal article" date="2023" name="Mol. Phylogenet. Evol.">
        <title>Genome-scale phylogeny and comparative genomics of the fungal order Sordariales.</title>
        <authorList>
            <person name="Hensen N."/>
            <person name="Bonometti L."/>
            <person name="Westerberg I."/>
            <person name="Brannstrom I.O."/>
            <person name="Guillou S."/>
            <person name="Cros-Aarteil S."/>
            <person name="Calhoun S."/>
            <person name="Haridas S."/>
            <person name="Kuo A."/>
            <person name="Mondo S."/>
            <person name="Pangilinan J."/>
            <person name="Riley R."/>
            <person name="LaButti K."/>
            <person name="Andreopoulos B."/>
            <person name="Lipzen A."/>
            <person name="Chen C."/>
            <person name="Yan M."/>
            <person name="Daum C."/>
            <person name="Ng V."/>
            <person name="Clum A."/>
            <person name="Steindorff A."/>
            <person name="Ohm R.A."/>
            <person name="Martin F."/>
            <person name="Silar P."/>
            <person name="Natvig D.O."/>
            <person name="Lalanne C."/>
            <person name="Gautier V."/>
            <person name="Ament-Velasquez S.L."/>
            <person name="Kruys A."/>
            <person name="Hutchinson M.I."/>
            <person name="Powell A.J."/>
            <person name="Barry K."/>
            <person name="Miller A.N."/>
            <person name="Grigoriev I.V."/>
            <person name="Debuchy R."/>
            <person name="Gladieux P."/>
            <person name="Hiltunen Thoren M."/>
            <person name="Johannesson H."/>
        </authorList>
    </citation>
    <scope>NUCLEOTIDE SEQUENCE</scope>
    <source>
        <strain evidence="6">PSN309</strain>
    </source>
</reference>
<comment type="caution">
    <text evidence="6">The sequence shown here is derived from an EMBL/GenBank/DDBJ whole genome shotgun (WGS) entry which is preliminary data.</text>
</comment>
<feature type="compositionally biased region" description="Acidic residues" evidence="5">
    <location>
        <begin position="22"/>
        <end position="32"/>
    </location>
</feature>
<dbReference type="FunFam" id="3.30.56.30:FF:000003">
    <property type="entry name" value="Signal recognition particle SEC65 subunit"/>
    <property type="match status" value="1"/>
</dbReference>
<evidence type="ECO:0000313" key="6">
    <source>
        <dbReference type="EMBL" id="KAK4188806.1"/>
    </source>
</evidence>
<feature type="compositionally biased region" description="Gly residues" evidence="5">
    <location>
        <begin position="270"/>
        <end position="283"/>
    </location>
</feature>
<feature type="region of interest" description="Disordered" evidence="5">
    <location>
        <begin position="1"/>
        <end position="79"/>
    </location>
</feature>
<reference evidence="6" key="2">
    <citation type="submission" date="2023-05" db="EMBL/GenBank/DDBJ databases">
        <authorList>
            <consortium name="Lawrence Berkeley National Laboratory"/>
            <person name="Steindorff A."/>
            <person name="Hensen N."/>
            <person name="Bonometti L."/>
            <person name="Westerberg I."/>
            <person name="Brannstrom I.O."/>
            <person name="Guillou S."/>
            <person name="Cros-Aarteil S."/>
            <person name="Calhoun S."/>
            <person name="Haridas S."/>
            <person name="Kuo A."/>
            <person name="Mondo S."/>
            <person name="Pangilinan J."/>
            <person name="Riley R."/>
            <person name="Labutti K."/>
            <person name="Andreopoulos B."/>
            <person name="Lipzen A."/>
            <person name="Chen C."/>
            <person name="Yanf M."/>
            <person name="Daum C."/>
            <person name="Ng V."/>
            <person name="Clum A."/>
            <person name="Ohm R."/>
            <person name="Martin F."/>
            <person name="Silar P."/>
            <person name="Natvig D."/>
            <person name="Lalanne C."/>
            <person name="Gautier V."/>
            <person name="Ament-Velasquez S.L."/>
            <person name="Kruys A."/>
            <person name="Hutchinson M.I."/>
            <person name="Powell A.J."/>
            <person name="Barry K."/>
            <person name="Miller A.N."/>
            <person name="Grigoriev I.V."/>
            <person name="Debuchy R."/>
            <person name="Gladieux P."/>
            <person name="Thoren M.H."/>
            <person name="Johannesson H."/>
        </authorList>
    </citation>
    <scope>NUCLEOTIDE SEQUENCE</scope>
    <source>
        <strain evidence="6">PSN309</strain>
    </source>
</reference>
<dbReference type="InterPro" id="IPR002778">
    <property type="entry name" value="Signal_recog_particle_SRP19"/>
</dbReference>
<organism evidence="6 7">
    <name type="scientific">Podospora australis</name>
    <dbReference type="NCBI Taxonomy" id="1536484"/>
    <lineage>
        <taxon>Eukaryota</taxon>
        <taxon>Fungi</taxon>
        <taxon>Dikarya</taxon>
        <taxon>Ascomycota</taxon>
        <taxon>Pezizomycotina</taxon>
        <taxon>Sordariomycetes</taxon>
        <taxon>Sordariomycetidae</taxon>
        <taxon>Sordariales</taxon>
        <taxon>Podosporaceae</taxon>
        <taxon>Podospora</taxon>
    </lineage>
</organism>
<dbReference type="EMBL" id="MU864383">
    <property type="protein sequence ID" value="KAK4188806.1"/>
    <property type="molecule type" value="Genomic_DNA"/>
</dbReference>
<dbReference type="PANTHER" id="PTHR17453">
    <property type="entry name" value="SIGNAL RECOGNITION PARTICLE 19 KD PROTEIN"/>
    <property type="match status" value="1"/>
</dbReference>
<evidence type="ECO:0000256" key="5">
    <source>
        <dbReference type="SAM" id="MobiDB-lite"/>
    </source>
</evidence>
<evidence type="ECO:0000256" key="1">
    <source>
        <dbReference type="ARBA" id="ARBA00004496"/>
    </source>
</evidence>
<protein>
    <submittedName>
        <fullName evidence="6">Signal recognition particle subunit srp19</fullName>
    </submittedName>
</protein>
<proteinExistence type="predicted"/>
<dbReference type="GO" id="GO:0006617">
    <property type="term" value="P:SRP-dependent cotranslational protein targeting to membrane, signal sequence recognition"/>
    <property type="evidence" value="ECO:0007669"/>
    <property type="project" value="TreeGrafter"/>
</dbReference>
<evidence type="ECO:0000256" key="3">
    <source>
        <dbReference type="ARBA" id="ARBA00023135"/>
    </source>
</evidence>
<keyword evidence="7" id="KW-1185">Reference proteome</keyword>
<dbReference type="GO" id="GO:0008312">
    <property type="term" value="F:7S RNA binding"/>
    <property type="evidence" value="ECO:0007669"/>
    <property type="project" value="InterPro"/>
</dbReference>
<dbReference type="GO" id="GO:0005786">
    <property type="term" value="C:signal recognition particle, endoplasmic reticulum targeting"/>
    <property type="evidence" value="ECO:0007669"/>
    <property type="project" value="UniProtKB-KW"/>
</dbReference>
<gene>
    <name evidence="6" type="ORF">QBC35DRAFT_495225</name>
</gene>
<keyword evidence="3" id="KW-0733">Signal recognition particle</keyword>
<evidence type="ECO:0000256" key="2">
    <source>
        <dbReference type="ARBA" id="ARBA00022490"/>
    </source>
</evidence>
<comment type="subcellular location">
    <subcellularLocation>
        <location evidence="1">Cytoplasm</location>
    </subcellularLocation>
</comment>
<name>A0AAN6WWH3_9PEZI</name>
<dbReference type="InterPro" id="IPR036521">
    <property type="entry name" value="SRP19-like_sf"/>
</dbReference>